<comment type="caution">
    <text evidence="2">The sequence shown here is derived from an EMBL/GenBank/DDBJ whole genome shotgun (WGS) entry which is preliminary data.</text>
</comment>
<dbReference type="SMART" id="SM01118">
    <property type="entry name" value="CYTH"/>
    <property type="match status" value="1"/>
</dbReference>
<keyword evidence="3" id="KW-1185">Reference proteome</keyword>
<dbReference type="PANTHER" id="PTHR34932:SF1">
    <property type="entry name" value="TRPL TRANSLOCATION DEFECT PROTEIN 14"/>
    <property type="match status" value="1"/>
</dbReference>
<gene>
    <name evidence="2" type="ORF">RBATCC27255_01345</name>
</gene>
<dbReference type="InterPro" id="IPR027417">
    <property type="entry name" value="P-loop_NTPase"/>
</dbReference>
<dbReference type="Pfam" id="PF01928">
    <property type="entry name" value="CYTH"/>
    <property type="match status" value="1"/>
</dbReference>
<dbReference type="InterPro" id="IPR053227">
    <property type="entry name" value="TRPL-trafficking_regulator"/>
</dbReference>
<dbReference type="InterPro" id="IPR033469">
    <property type="entry name" value="CYTH-like_dom_sf"/>
</dbReference>
<dbReference type="SUPFAM" id="SSF55154">
    <property type="entry name" value="CYTH-like phosphatases"/>
    <property type="match status" value="1"/>
</dbReference>
<reference evidence="2" key="1">
    <citation type="journal article" date="2018" name="Environ. Microbiol.">
        <title>Sporulation capability and amylosome conservation among diverse human colonic and rumen isolates of the keystone starch-degrader Ruminococcus bromii.</title>
        <authorList>
            <person name="Mukhopadhya I."/>
            <person name="Morais S."/>
            <person name="Laverde-Gomez J."/>
            <person name="Sheridan P.O."/>
            <person name="Walker A.W."/>
            <person name="Kelly W."/>
            <person name="Klieve A.V."/>
            <person name="Ouwerkerk D."/>
            <person name="Duncan S.H."/>
            <person name="Louis P."/>
            <person name="Koropatkin N."/>
            <person name="Cockburn D."/>
            <person name="Kibler R."/>
            <person name="Cooper P.J."/>
            <person name="Sandoval C."/>
            <person name="Crost E."/>
            <person name="Juge N."/>
            <person name="Bayer E.A."/>
            <person name="Flint H.J."/>
        </authorList>
    </citation>
    <scope>NUCLEOTIDE SEQUENCE [LARGE SCALE GENOMIC DNA]</scope>
    <source>
        <strain evidence="2">ATCC 27255</strain>
    </source>
</reference>
<dbReference type="RefSeq" id="WP_101029321.1">
    <property type="nucleotide sequence ID" value="NZ_CABMMZ010000063.1"/>
</dbReference>
<proteinExistence type="predicted"/>
<evidence type="ECO:0000313" key="2">
    <source>
        <dbReference type="EMBL" id="PKD28287.1"/>
    </source>
</evidence>
<dbReference type="AlphaFoldDB" id="A0A2N0UMS0"/>
<evidence type="ECO:0000259" key="1">
    <source>
        <dbReference type="PROSITE" id="PS51707"/>
    </source>
</evidence>
<dbReference type="Pfam" id="PF13521">
    <property type="entry name" value="AAA_28"/>
    <property type="match status" value="1"/>
</dbReference>
<dbReference type="PANTHER" id="PTHR34932">
    <property type="entry name" value="TRPL TRANSLOCATION DEFECT PROTEIN 14"/>
    <property type="match status" value="1"/>
</dbReference>
<dbReference type="Gene3D" id="3.40.50.300">
    <property type="entry name" value="P-loop containing nucleotide triphosphate hydrolases"/>
    <property type="match status" value="1"/>
</dbReference>
<dbReference type="GO" id="GO:0005525">
    <property type="term" value="F:GTP binding"/>
    <property type="evidence" value="ECO:0007669"/>
    <property type="project" value="TreeGrafter"/>
</dbReference>
<dbReference type="EMBL" id="NNSR01000063">
    <property type="protein sequence ID" value="PKD28287.1"/>
    <property type="molecule type" value="Genomic_DNA"/>
</dbReference>
<accession>A0A2N0UMS0</accession>
<protein>
    <submittedName>
        <fullName evidence="2">CYTH domain protein</fullName>
    </submittedName>
</protein>
<feature type="domain" description="CYTH" evidence="1">
    <location>
        <begin position="204"/>
        <end position="366"/>
    </location>
</feature>
<dbReference type="Gene3D" id="2.40.320.10">
    <property type="entry name" value="Hypothetical Protein Pfu-838710-001"/>
    <property type="match status" value="1"/>
</dbReference>
<organism evidence="2 3">
    <name type="scientific">Ruminococcus bromii</name>
    <dbReference type="NCBI Taxonomy" id="40518"/>
    <lineage>
        <taxon>Bacteria</taxon>
        <taxon>Bacillati</taxon>
        <taxon>Bacillota</taxon>
        <taxon>Clostridia</taxon>
        <taxon>Eubacteriales</taxon>
        <taxon>Oscillospiraceae</taxon>
        <taxon>Ruminococcus</taxon>
    </lineage>
</organism>
<name>A0A2N0UMS0_9FIRM</name>
<dbReference type="GO" id="GO:0035091">
    <property type="term" value="F:phosphatidylinositol binding"/>
    <property type="evidence" value="ECO:0007669"/>
    <property type="project" value="TreeGrafter"/>
</dbReference>
<dbReference type="InterPro" id="IPR038727">
    <property type="entry name" value="NadR/Ttd14_AAA_dom"/>
</dbReference>
<evidence type="ECO:0000313" key="3">
    <source>
        <dbReference type="Proteomes" id="UP000233425"/>
    </source>
</evidence>
<sequence>MAEVVKIVLTGGPCGGKTAALEYISGELKKLNIPTITISESASRLLSAGKTPENMGSYEFHRELFEMQLAEENEKTQLAKEMNCEKAVLLFDRGLLDSRAYVTEDEFAKYAGLHNLNEDVIRNSYDAVFHLVTSADGAEEYYGKETNIFRREESLEKAREVDTNVMAVWTGTPHLRVIDNSTDFDTKLKRLLKEVVAFLGIPKPLEIERKFLIEYPDIEFLNSIKTCRRISITQAYLTTPDEGYFRIRRRGDGDKAVYIKTVKIKISDIKRIEIENYISKEQYDSYLAQRQYVTGIISKDRYCIVDNNTYYELDVYPFWSDRATIEIELLSENQPYQLPSFVKLVREVTSEPNYRNLALAQKYGKP</sequence>
<dbReference type="InterPro" id="IPR023577">
    <property type="entry name" value="CYTH_domain"/>
</dbReference>
<dbReference type="SUPFAM" id="SSF52540">
    <property type="entry name" value="P-loop containing nucleoside triphosphate hydrolases"/>
    <property type="match status" value="1"/>
</dbReference>
<dbReference type="PROSITE" id="PS51707">
    <property type="entry name" value="CYTH"/>
    <property type="match status" value="1"/>
</dbReference>
<dbReference type="GO" id="GO:0070300">
    <property type="term" value="F:phosphatidic acid binding"/>
    <property type="evidence" value="ECO:0007669"/>
    <property type="project" value="TreeGrafter"/>
</dbReference>
<dbReference type="Proteomes" id="UP000233425">
    <property type="component" value="Unassembled WGS sequence"/>
</dbReference>